<gene>
    <name evidence="2" type="ORF">CKAN_00846000</name>
</gene>
<comment type="caution">
    <text evidence="2">The sequence shown here is derived from an EMBL/GenBank/DDBJ whole genome shotgun (WGS) entry which is preliminary data.</text>
</comment>
<evidence type="ECO:0000313" key="2">
    <source>
        <dbReference type="EMBL" id="RWR79860.1"/>
    </source>
</evidence>
<accession>A0A3S3MH78</accession>
<dbReference type="Proteomes" id="UP000283530">
    <property type="component" value="Unassembled WGS sequence"/>
</dbReference>
<reference evidence="2 3" key="1">
    <citation type="journal article" date="2019" name="Nat. Plants">
        <title>Stout camphor tree genome fills gaps in understanding of flowering plant genome evolution.</title>
        <authorList>
            <person name="Chaw S.M."/>
            <person name="Liu Y.C."/>
            <person name="Wu Y.W."/>
            <person name="Wang H.Y."/>
            <person name="Lin C.I."/>
            <person name="Wu C.S."/>
            <person name="Ke H.M."/>
            <person name="Chang L.Y."/>
            <person name="Hsu C.Y."/>
            <person name="Yang H.T."/>
            <person name="Sudianto E."/>
            <person name="Hsu M.H."/>
            <person name="Wu K.P."/>
            <person name="Wang L.N."/>
            <person name="Leebens-Mack J.H."/>
            <person name="Tsai I.J."/>
        </authorList>
    </citation>
    <scope>NUCLEOTIDE SEQUENCE [LARGE SCALE GENOMIC DNA]</scope>
    <source>
        <strain evidence="3">cv. Chaw 1501</strain>
        <tissue evidence="2">Young leaves</tissue>
    </source>
</reference>
<sequence>MADLSLVEERPTFMMFLKPTANTSEEVVAIPSHHLIKEPMNQKPSKSLSMTKYKGWRHPQRK</sequence>
<organism evidence="2 3">
    <name type="scientific">Cinnamomum micranthum f. kanehirae</name>
    <dbReference type="NCBI Taxonomy" id="337451"/>
    <lineage>
        <taxon>Eukaryota</taxon>
        <taxon>Viridiplantae</taxon>
        <taxon>Streptophyta</taxon>
        <taxon>Embryophyta</taxon>
        <taxon>Tracheophyta</taxon>
        <taxon>Spermatophyta</taxon>
        <taxon>Magnoliopsida</taxon>
        <taxon>Magnoliidae</taxon>
        <taxon>Laurales</taxon>
        <taxon>Lauraceae</taxon>
        <taxon>Cinnamomum</taxon>
    </lineage>
</organism>
<feature type="region of interest" description="Disordered" evidence="1">
    <location>
        <begin position="39"/>
        <end position="62"/>
    </location>
</feature>
<evidence type="ECO:0000256" key="1">
    <source>
        <dbReference type="SAM" id="MobiDB-lite"/>
    </source>
</evidence>
<dbReference type="EMBL" id="QPKB01000003">
    <property type="protein sequence ID" value="RWR79860.1"/>
    <property type="molecule type" value="Genomic_DNA"/>
</dbReference>
<proteinExistence type="predicted"/>
<protein>
    <submittedName>
        <fullName evidence="2">Uncharacterized protein</fullName>
    </submittedName>
</protein>
<dbReference type="AlphaFoldDB" id="A0A3S3MH78"/>
<keyword evidence="3" id="KW-1185">Reference proteome</keyword>
<name>A0A3S3MH78_9MAGN</name>
<evidence type="ECO:0000313" key="3">
    <source>
        <dbReference type="Proteomes" id="UP000283530"/>
    </source>
</evidence>